<dbReference type="EMBL" id="JANAVB010042618">
    <property type="protein sequence ID" value="KAJ6793924.1"/>
    <property type="molecule type" value="Genomic_DNA"/>
</dbReference>
<reference evidence="1" key="1">
    <citation type="journal article" date="2023" name="GigaByte">
        <title>Genome assembly of the bearded iris, Iris pallida Lam.</title>
        <authorList>
            <person name="Bruccoleri R.E."/>
            <person name="Oakeley E.J."/>
            <person name="Faust A.M.E."/>
            <person name="Altorfer M."/>
            <person name="Dessus-Babus S."/>
            <person name="Burckhardt D."/>
            <person name="Oertli M."/>
            <person name="Naumann U."/>
            <person name="Petersen F."/>
            <person name="Wong J."/>
        </authorList>
    </citation>
    <scope>NUCLEOTIDE SEQUENCE</scope>
    <source>
        <strain evidence="1">GSM-AAB239-AS_SAM_17_03QT</strain>
    </source>
</reference>
<accession>A0AAX6DQ71</accession>
<dbReference type="Proteomes" id="UP001140949">
    <property type="component" value="Unassembled WGS sequence"/>
</dbReference>
<comment type="caution">
    <text evidence="1">The sequence shown here is derived from an EMBL/GenBank/DDBJ whole genome shotgun (WGS) entry which is preliminary data.</text>
</comment>
<evidence type="ECO:0000313" key="1">
    <source>
        <dbReference type="EMBL" id="KAJ6793924.1"/>
    </source>
</evidence>
<organism evidence="1 2">
    <name type="scientific">Iris pallida</name>
    <name type="common">Sweet iris</name>
    <dbReference type="NCBI Taxonomy" id="29817"/>
    <lineage>
        <taxon>Eukaryota</taxon>
        <taxon>Viridiplantae</taxon>
        <taxon>Streptophyta</taxon>
        <taxon>Embryophyta</taxon>
        <taxon>Tracheophyta</taxon>
        <taxon>Spermatophyta</taxon>
        <taxon>Magnoliopsida</taxon>
        <taxon>Liliopsida</taxon>
        <taxon>Asparagales</taxon>
        <taxon>Iridaceae</taxon>
        <taxon>Iridoideae</taxon>
        <taxon>Irideae</taxon>
        <taxon>Iris</taxon>
    </lineage>
</organism>
<sequence>MLDNINLASFPSDHYFTITEPSLSPFVHPPPHDTIQQSPDPAYLHRHHHLCTPSLPFTQHRK</sequence>
<proteinExistence type="predicted"/>
<reference evidence="1" key="2">
    <citation type="submission" date="2023-04" db="EMBL/GenBank/DDBJ databases">
        <authorList>
            <person name="Bruccoleri R.E."/>
            <person name="Oakeley E.J."/>
            <person name="Faust A.-M."/>
            <person name="Dessus-Babus S."/>
            <person name="Altorfer M."/>
            <person name="Burckhardt D."/>
            <person name="Oertli M."/>
            <person name="Naumann U."/>
            <person name="Petersen F."/>
            <person name="Wong J."/>
        </authorList>
    </citation>
    <scope>NUCLEOTIDE SEQUENCE</scope>
    <source>
        <strain evidence="1">GSM-AAB239-AS_SAM_17_03QT</strain>
        <tissue evidence="1">Leaf</tissue>
    </source>
</reference>
<keyword evidence="2" id="KW-1185">Reference proteome</keyword>
<dbReference type="AlphaFoldDB" id="A0AAX6DQ71"/>
<gene>
    <name evidence="1" type="ORF">M6B38_233060</name>
</gene>
<evidence type="ECO:0000313" key="2">
    <source>
        <dbReference type="Proteomes" id="UP001140949"/>
    </source>
</evidence>
<protein>
    <submittedName>
        <fullName evidence="1">Formin-like protein 6</fullName>
    </submittedName>
</protein>
<name>A0AAX6DQ71_IRIPA</name>